<name>A0A101I2S6_UNCT6</name>
<reference evidence="2" key="1">
    <citation type="journal article" date="2015" name="MBio">
        <title>Genome-Resolved Metagenomic Analysis Reveals Roles for Candidate Phyla and Other Microbial Community Members in Biogeochemical Transformations in Oil Reservoirs.</title>
        <authorList>
            <person name="Hu P."/>
            <person name="Tom L."/>
            <person name="Singh A."/>
            <person name="Thomas B.C."/>
            <person name="Baker B.J."/>
            <person name="Piceno Y.M."/>
            <person name="Andersen G.L."/>
            <person name="Banfield J.F."/>
        </authorList>
    </citation>
    <scope>NUCLEOTIDE SEQUENCE [LARGE SCALE GENOMIC DNA]</scope>
</reference>
<evidence type="ECO:0000313" key="2">
    <source>
        <dbReference type="Proteomes" id="UP000053467"/>
    </source>
</evidence>
<proteinExistence type="predicted"/>
<organism evidence="1 2">
    <name type="scientific">candidate division TA06 bacterium 34_109</name>
    <dbReference type="NCBI Taxonomy" id="1635277"/>
    <lineage>
        <taxon>Bacteria</taxon>
        <taxon>Bacteria division TA06</taxon>
    </lineage>
</organism>
<gene>
    <name evidence="1" type="ORF">XE03_0599</name>
</gene>
<comment type="caution">
    <text evidence="1">The sequence shown here is derived from an EMBL/GenBank/DDBJ whole genome shotgun (WGS) entry which is preliminary data.</text>
</comment>
<dbReference type="Proteomes" id="UP000053467">
    <property type="component" value="Unassembled WGS sequence"/>
</dbReference>
<protein>
    <submittedName>
        <fullName evidence="1">Uncharacterized protein</fullName>
    </submittedName>
</protein>
<dbReference type="AlphaFoldDB" id="A0A101I2S6"/>
<sequence>MKRVFLVIIFLLFSLLLFSQNFVGIKIFVLDNDSGLKLPDPDNVQVQIGYEENLLQSFSLLGFSVDSNNLRVGYPLPSYPDILEYGAVFIVCGHRPVSPNILSPEDIENLKNYLDYGGCVYIEGNNIADFLNNYDSEFLNQYFNNYLFYNGGSQYSYIETIFTDTLSTFCRQYKFLYPAGTPPDYSIDNLGNFHGLGEPYYFPFFVFEEKGKLYRSTATAYTPPESKGILYFPGRTVMSTTDFSAYSCPLQGIKSIPDSTKNILMRTSYLRDILKFFGIGRTLVLDDNGLEEKGTLDLLKVLDENKIDYTYLNLKNTESYPNYDFLSKFTTVILYTGEMGEPFILPDDTFNLQRYLTFGGNIIVSGENLAQSYGVPGVNSQKDEFPFLSYYMWVDYRSSSYDDVSFSADKFSIYASNEYTAVIEQIEQTKSNVDEVYPFPRDTFVNVNYYLGLPKASVIVGVNNIATTHRSVFFGFPFEYLDSRNLNALINVTFTKFFKYDLTFTTLRTVENNTKNVEVKEVEKGTRILYSNDKIYIENANSAKLIDCLGNTIKVLSNGENYIGDISKKGVFFVIYKDNDNLLRTYKFFRM</sequence>
<accession>A0A101I2S6</accession>
<evidence type="ECO:0000313" key="1">
    <source>
        <dbReference type="EMBL" id="KUK87708.1"/>
    </source>
</evidence>
<dbReference type="EMBL" id="LGGX01000003">
    <property type="protein sequence ID" value="KUK87708.1"/>
    <property type="molecule type" value="Genomic_DNA"/>
</dbReference>